<feature type="region of interest" description="Disordered" evidence="1">
    <location>
        <begin position="1066"/>
        <end position="1100"/>
    </location>
</feature>
<keyword evidence="2" id="KW-0548">Nucleotidyltransferase</keyword>
<sequence length="1100" mass="122777">MYPDKFKPALSTASNTILQGSGHLLNLQCKCHNDQQCGCDQEFMSKRKVVVTITYHDLLKKLKNAIDYQRVHTAHCCAEQERLIKAKYQRICLALFCHVFLGFITGSLRAVSLVLWCQDGGGNGLTKTSLITHLHDRYCCDEAQAITKHSLLTDLAVFKWAELTFKRMGLWLCGVCFKTHNLSSTCRHGNGSNFVSPIDSGDGALDKVIYKPDDISCWVSLLVLTLCILKTFRPRSNLECMSIIKRQHQEESIVNAIQSWGTPGGSLQLLRETLAESSSTYLDVDDDNLDLGERNIKQCMRKICDGHYTVVTKHPFYPTPSLPHIPTDHHHLIASSTMVLDRIKSFTRGTSCGRDGLRAQHLDCLSGAIVAAFMSCSPLSPKWVSAIMIGHSLDGYLDGLYFGIGVSGGSKAILHSVNRLIEAYGDDIGLLMLLVDFKNALNLVDREGDPHGLLFFALVLHPLICKIRGSFSLSLLAWYLDDGTIIKDTLVVRNVLELIIEEGPRLYFTMCTCPPRVIESAQCSFDVALRSSLEHIVTSSGPSDDLQTKLLWHTGIVSLGPIFDDALSVFNTSMKTDLLSNPTGKVVNIGLDRGHDKPFRPADMLLYSWDSGLDVCGDLTGSSPLIQTEMVDFVPGRAVIDAAQRKREVFVNEPIVTEPTVKKHAVETSEAKASADKPNVANTVNREVQLQALVDGKKVIKTESTIRRDLQLEDAKGVGCLPNAAIFEQLTLIGAATTATSLDAEQDRGNIFKTQSKPTPNEPGSQGTSFSGANTHRSGEDSLKHNELMELCTKLQQRVIDLETTKNTQALEIDSLKRRVKKLEKRKRSRAYGLKILYKVGMLARVESSEDEVTTAATTPTILIDEVTLAQALIELKHKNPKAKSKGIIFHEPEESAKTTTAAIPKPRLQDKGKAKMIEEPMKLKNKDQIQLNEEVALKLQAELQAEFKKEQRLASEKAQQEKETNIELIESWDDVQAKIDADYQLAERLQAEEQQELNDEEKATLFMQLLEKRRKFFVAKRAEEKQNKPPTQAQQRKIIAYKRKNTFVDYKTALVEESFKKAEAEVTKGSSKRAREELDQENAKRQKIDDDKDTAELKQ</sequence>
<organism evidence="2">
    <name type="scientific">Tanacetum cinerariifolium</name>
    <name type="common">Dalmatian daisy</name>
    <name type="synonym">Chrysanthemum cinerariifolium</name>
    <dbReference type="NCBI Taxonomy" id="118510"/>
    <lineage>
        <taxon>Eukaryota</taxon>
        <taxon>Viridiplantae</taxon>
        <taxon>Streptophyta</taxon>
        <taxon>Embryophyta</taxon>
        <taxon>Tracheophyta</taxon>
        <taxon>Spermatophyta</taxon>
        <taxon>Magnoliopsida</taxon>
        <taxon>eudicotyledons</taxon>
        <taxon>Gunneridae</taxon>
        <taxon>Pentapetalae</taxon>
        <taxon>asterids</taxon>
        <taxon>campanulids</taxon>
        <taxon>Asterales</taxon>
        <taxon>Asteraceae</taxon>
        <taxon>Asteroideae</taxon>
        <taxon>Anthemideae</taxon>
        <taxon>Anthemidinae</taxon>
        <taxon>Tanacetum</taxon>
    </lineage>
</organism>
<dbReference type="AlphaFoldDB" id="A0A6L2K8T0"/>
<reference evidence="2" key="1">
    <citation type="journal article" date="2019" name="Sci. Rep.">
        <title>Draft genome of Tanacetum cinerariifolium, the natural source of mosquito coil.</title>
        <authorList>
            <person name="Yamashiro T."/>
            <person name="Shiraishi A."/>
            <person name="Satake H."/>
            <person name="Nakayama K."/>
        </authorList>
    </citation>
    <scope>NUCLEOTIDE SEQUENCE</scope>
</reference>
<feature type="compositionally biased region" description="Polar residues" evidence="1">
    <location>
        <begin position="752"/>
        <end position="776"/>
    </location>
</feature>
<dbReference type="PANTHER" id="PTHR48462:SF1">
    <property type="entry name" value="PROTEIN, PUTATIVE-RELATED"/>
    <property type="match status" value="1"/>
</dbReference>
<accession>A0A6L2K8T0</accession>
<protein>
    <submittedName>
        <fullName evidence="2">Putative reverse transcriptase domain-containing protein</fullName>
    </submittedName>
</protein>
<dbReference type="PANTHER" id="PTHR48462">
    <property type="entry name" value="PROTEIN, PUTATIVE-RELATED"/>
    <property type="match status" value="1"/>
</dbReference>
<feature type="region of interest" description="Disordered" evidence="1">
    <location>
        <begin position="751"/>
        <end position="781"/>
    </location>
</feature>
<keyword evidence="2" id="KW-0808">Transferase</keyword>
<comment type="caution">
    <text evidence="2">The sequence shown here is derived from an EMBL/GenBank/DDBJ whole genome shotgun (WGS) entry which is preliminary data.</text>
</comment>
<dbReference type="EMBL" id="BKCJ010001942">
    <property type="protein sequence ID" value="GEU45132.1"/>
    <property type="molecule type" value="Genomic_DNA"/>
</dbReference>
<dbReference type="GO" id="GO:0003964">
    <property type="term" value="F:RNA-directed DNA polymerase activity"/>
    <property type="evidence" value="ECO:0007669"/>
    <property type="project" value="UniProtKB-KW"/>
</dbReference>
<proteinExistence type="predicted"/>
<dbReference type="CDD" id="cd22265">
    <property type="entry name" value="UDM1_RNF168"/>
    <property type="match status" value="1"/>
</dbReference>
<gene>
    <name evidence="2" type="ORF">Tci_017110</name>
</gene>
<keyword evidence="2" id="KW-0695">RNA-directed DNA polymerase</keyword>
<feature type="compositionally biased region" description="Basic and acidic residues" evidence="1">
    <location>
        <begin position="1074"/>
        <end position="1100"/>
    </location>
</feature>
<evidence type="ECO:0000313" key="2">
    <source>
        <dbReference type="EMBL" id="GEU45132.1"/>
    </source>
</evidence>
<name>A0A6L2K8T0_TANCI</name>
<evidence type="ECO:0000256" key="1">
    <source>
        <dbReference type="SAM" id="MobiDB-lite"/>
    </source>
</evidence>